<reference evidence="3 4" key="1">
    <citation type="submission" date="2022-07" db="EMBL/GenBank/DDBJ databases">
        <authorList>
            <person name="Criscuolo A."/>
        </authorList>
    </citation>
    <scope>NUCLEOTIDE SEQUENCE [LARGE SCALE GENOMIC DNA]</scope>
    <source>
        <strain evidence="4">CIP 111951</strain>
    </source>
</reference>
<sequence length="247" mass="28719">MSFIDVQSKFMAHIRNPEQAKAPNDVEDRRLNIYRELFFNNIEGFVSSAFPVLKSLYCEATWRALIRQFFVDHDCQSPYFLEISQEFLHFLQFEYEPTSFDPVFMLELAHYEWSELDVAVCQSTNDYVPVTDIQQQPLYFKDTARNLSYSFPVHQVSTEFQPQEASEQPHYFVIYLDEDEEVTFLSSNAMTAMLLQIIEQNPAISLADLVGQVHHQLPQFSYEQLYGGAEQTLSAFTKMDIIASKNA</sequence>
<proteinExistence type="predicted"/>
<gene>
    <name evidence="3" type="ORF">PSECIP111951_01542</name>
</gene>
<evidence type="ECO:0000313" key="3">
    <source>
        <dbReference type="EMBL" id="CAH9056845.1"/>
    </source>
</evidence>
<evidence type="ECO:0008006" key="5">
    <source>
        <dbReference type="Google" id="ProtNLM"/>
    </source>
</evidence>
<dbReference type="EMBL" id="CAMAPD010000006">
    <property type="protein sequence ID" value="CAH9056845.1"/>
    <property type="molecule type" value="Genomic_DNA"/>
</dbReference>
<protein>
    <recommendedName>
        <fullName evidence="5">DNA-binding domain-containing protein</fullName>
    </recommendedName>
</protein>
<dbReference type="InterPro" id="IPR018640">
    <property type="entry name" value="DUF2063"/>
</dbReference>
<dbReference type="InterPro" id="IPR044922">
    <property type="entry name" value="DUF2063_N_sf"/>
</dbReference>
<evidence type="ECO:0000259" key="1">
    <source>
        <dbReference type="Pfam" id="PF09836"/>
    </source>
</evidence>
<accession>A0ABM9GGV6</accession>
<organism evidence="3 4">
    <name type="scientific">Pseudoalteromonas holothuriae</name>
    <dbReference type="NCBI Taxonomy" id="2963714"/>
    <lineage>
        <taxon>Bacteria</taxon>
        <taxon>Pseudomonadati</taxon>
        <taxon>Pseudomonadota</taxon>
        <taxon>Gammaproteobacteria</taxon>
        <taxon>Alteromonadales</taxon>
        <taxon>Pseudoalteromonadaceae</taxon>
        <taxon>Pseudoalteromonas</taxon>
    </lineage>
</organism>
<comment type="caution">
    <text evidence="3">The sequence shown here is derived from an EMBL/GenBank/DDBJ whole genome shotgun (WGS) entry which is preliminary data.</text>
</comment>
<evidence type="ECO:0000313" key="4">
    <source>
        <dbReference type="Proteomes" id="UP001152485"/>
    </source>
</evidence>
<dbReference type="InterPro" id="IPR054098">
    <property type="entry name" value="NGO1945-like_C"/>
</dbReference>
<dbReference type="Proteomes" id="UP001152485">
    <property type="component" value="Unassembled WGS sequence"/>
</dbReference>
<dbReference type="Gene3D" id="1.10.150.690">
    <property type="entry name" value="DUF2063"/>
    <property type="match status" value="1"/>
</dbReference>
<feature type="domain" description="Putative DNA-binding" evidence="1">
    <location>
        <begin position="6"/>
        <end position="91"/>
    </location>
</feature>
<dbReference type="Gene3D" id="3.90.930.50">
    <property type="match status" value="1"/>
</dbReference>
<feature type="domain" description="NGO1945-like C-terminal" evidence="2">
    <location>
        <begin position="143"/>
        <end position="236"/>
    </location>
</feature>
<evidence type="ECO:0000259" key="2">
    <source>
        <dbReference type="Pfam" id="PF22106"/>
    </source>
</evidence>
<name>A0ABM9GGV6_9GAMM</name>
<dbReference type="Pfam" id="PF22106">
    <property type="entry name" value="NGO1945_C"/>
    <property type="match status" value="1"/>
</dbReference>
<dbReference type="RefSeq" id="WP_261592708.1">
    <property type="nucleotide sequence ID" value="NZ_CAMAPD010000006.1"/>
</dbReference>
<dbReference type="Pfam" id="PF09836">
    <property type="entry name" value="DUF2063"/>
    <property type="match status" value="1"/>
</dbReference>